<name>A0ABT4LDM3_9PROT</name>
<dbReference type="Pfam" id="PF12697">
    <property type="entry name" value="Abhydrolase_6"/>
    <property type="match status" value="1"/>
</dbReference>
<evidence type="ECO:0000313" key="3">
    <source>
        <dbReference type="EMBL" id="MCZ4279200.1"/>
    </source>
</evidence>
<gene>
    <name evidence="3" type="ORF">O4H49_00330</name>
</gene>
<feature type="domain" description="AB hydrolase-1" evidence="2">
    <location>
        <begin position="5"/>
        <end position="241"/>
    </location>
</feature>
<dbReference type="PANTHER" id="PTHR43798:SF31">
    <property type="entry name" value="AB HYDROLASE SUPERFAMILY PROTEIN YCLE"/>
    <property type="match status" value="1"/>
</dbReference>
<dbReference type="SUPFAM" id="SSF53474">
    <property type="entry name" value="alpha/beta-Hydrolases"/>
    <property type="match status" value="1"/>
</dbReference>
<keyword evidence="4" id="KW-1185">Reference proteome</keyword>
<evidence type="ECO:0000259" key="2">
    <source>
        <dbReference type="Pfam" id="PF12697"/>
    </source>
</evidence>
<comment type="caution">
    <text evidence="3">The sequence shown here is derived from an EMBL/GenBank/DDBJ whole genome shotgun (WGS) entry which is preliminary data.</text>
</comment>
<dbReference type="InterPro" id="IPR000073">
    <property type="entry name" value="AB_hydrolase_1"/>
</dbReference>
<reference evidence="3" key="1">
    <citation type="submission" date="2022-12" db="EMBL/GenBank/DDBJ databases">
        <title>Bacterial isolates from different developmental stages of Nematostella vectensis.</title>
        <authorList>
            <person name="Fraune S."/>
        </authorList>
    </citation>
    <scope>NUCLEOTIDE SEQUENCE</scope>
    <source>
        <strain evidence="3">G21630-S1</strain>
    </source>
</reference>
<evidence type="ECO:0000256" key="1">
    <source>
        <dbReference type="ARBA" id="ARBA00022801"/>
    </source>
</evidence>
<dbReference type="GO" id="GO:0016787">
    <property type="term" value="F:hydrolase activity"/>
    <property type="evidence" value="ECO:0007669"/>
    <property type="project" value="UniProtKB-KW"/>
</dbReference>
<organism evidence="3 4">
    <name type="scientific">Kiloniella laminariae</name>
    <dbReference type="NCBI Taxonomy" id="454162"/>
    <lineage>
        <taxon>Bacteria</taxon>
        <taxon>Pseudomonadati</taxon>
        <taxon>Pseudomonadota</taxon>
        <taxon>Alphaproteobacteria</taxon>
        <taxon>Rhodospirillales</taxon>
        <taxon>Kiloniellaceae</taxon>
        <taxon>Kiloniella</taxon>
    </lineage>
</organism>
<accession>A0ABT4LDM3</accession>
<dbReference type="PANTHER" id="PTHR43798">
    <property type="entry name" value="MONOACYLGLYCEROL LIPASE"/>
    <property type="match status" value="1"/>
</dbReference>
<dbReference type="EMBL" id="JAPWGY010000001">
    <property type="protein sequence ID" value="MCZ4279200.1"/>
    <property type="molecule type" value="Genomic_DNA"/>
</dbReference>
<sequence length="247" mass="27231">MMRPILFVHGLFGHLRVPQVLLPFAKHDIEIHTPDLIGYGMFTEQPTNNLVLADQAEHIVNYIQTHNLGPVNLVGHSVGGAVSVLIAGKRPDFVASLTSVEGNFTLKDAFWSEQISRMPLSEVEKILTDYKADADNWLTGSGVEITDWTSALARAWLDNQPASTIQAEARAVVQATDDPEYLEIIKELMISDLPFGLIAGENSAAGWDVPKWVREMATQDIVIPDTGHLMMLQDPEAFAQAVLDCCR</sequence>
<dbReference type="Gene3D" id="3.40.50.1820">
    <property type="entry name" value="alpha/beta hydrolase"/>
    <property type="match status" value="1"/>
</dbReference>
<protein>
    <submittedName>
        <fullName evidence="3">Alpha/beta hydrolase</fullName>
    </submittedName>
</protein>
<dbReference type="Proteomes" id="UP001069802">
    <property type="component" value="Unassembled WGS sequence"/>
</dbReference>
<proteinExistence type="predicted"/>
<dbReference type="RefSeq" id="WP_269421415.1">
    <property type="nucleotide sequence ID" value="NZ_JAPWGY010000001.1"/>
</dbReference>
<dbReference type="InterPro" id="IPR029058">
    <property type="entry name" value="AB_hydrolase_fold"/>
</dbReference>
<dbReference type="InterPro" id="IPR050266">
    <property type="entry name" value="AB_hydrolase_sf"/>
</dbReference>
<keyword evidence="1 3" id="KW-0378">Hydrolase</keyword>
<evidence type="ECO:0000313" key="4">
    <source>
        <dbReference type="Proteomes" id="UP001069802"/>
    </source>
</evidence>